<sequence length="780" mass="89783">MSVVSVPENRIITGSDFNSFETFQDQSFDHSLLKREDLGLSLSNGFTIDNFLTKDECLYYIKTSQDKGYVNIDKEFPKEYRNNQRYIGKNQDLSKFLWERLENILRVSDLEGIRPYGFDQKGIWIPVGLDDCFTFGKYLPGGRFKPHYDATFADNPDRRSIYTLQIYLNDDYQGGKTNFFLPENPLEIAKHQLEKSVVPKTGRALIFNHDTLHEGAEVISGEKYIMRVDMMFLRIDKIDQDSSEKEKNELAEARKLFFKADSFEKDDRDLESAISTYVKAQMLLIQYPSVDPVLLEFEKLKVSSTTTSSTKPAAPRVSLTLMLLPEVPLFEIVKQMPLETLLKLKSTSKYFNSTLRKNILWKSLYPRHFSNEAYTLENGIKTNENEIFTPPFKSGTSSVAPKSPSFFDYKLDYGVKLFGKGKKEEKEKPTTPSNEKCWYLVFKSTYLYRKQSMFTIIDFGSEQVKYCNMDSSFTIIPNKASSHMQYSPHYVMNTMDREYWNVGERASEFGAVRPVQQGMIDFDEGKAIYEIIKSCTNRLGITSPLYLIVAPTDMRNQDLIRKLPLRNTPLLIKDFGALVLKSHGLTNGVVLNCGFGSTWVAAYGDGVLKMIEELPFNGEDCNAYRDGLMGKEGSRQKDEFALLRKKKTAFLYQRVSQNYKQETQYDTKMLAFLSPEMYFNPAIAEFDCPNIVETCVSFIESAQKRFPDTDFTDLILTGGFSTFSGFEERFANELKAKNPNILPLFSSDRLFDALKGARIEHLLNRSQREQEQQKKQEKKK</sequence>
<evidence type="ECO:0000256" key="3">
    <source>
        <dbReference type="ARBA" id="ARBA00022964"/>
    </source>
</evidence>
<accession>A0A8J4PLM1</accession>
<evidence type="ECO:0000313" key="8">
    <source>
        <dbReference type="EMBL" id="KAF2068406.1"/>
    </source>
</evidence>
<dbReference type="Pfam" id="PF00646">
    <property type="entry name" value="F-box"/>
    <property type="match status" value="1"/>
</dbReference>
<feature type="domain" description="F-box" evidence="6">
    <location>
        <begin position="318"/>
        <end position="364"/>
    </location>
</feature>
<dbReference type="SUPFAM" id="SSF53067">
    <property type="entry name" value="Actin-like ATPase domain"/>
    <property type="match status" value="1"/>
</dbReference>
<feature type="domain" description="Fe2OG dioxygenase" evidence="7">
    <location>
        <begin position="128"/>
        <end position="235"/>
    </location>
</feature>
<dbReference type="OrthoDB" id="69177at2759"/>
<dbReference type="InterPro" id="IPR006620">
    <property type="entry name" value="Pro_4_hyd_alph"/>
</dbReference>
<dbReference type="InterPro" id="IPR036047">
    <property type="entry name" value="F-box-like_dom_sf"/>
</dbReference>
<keyword evidence="2" id="KW-0479">Metal-binding</keyword>
<name>A0A8J4PLM1_9MYCE</name>
<dbReference type="Proteomes" id="UP000695562">
    <property type="component" value="Unassembled WGS sequence"/>
</dbReference>
<dbReference type="SMART" id="SM00702">
    <property type="entry name" value="P4Hc"/>
    <property type="match status" value="1"/>
</dbReference>
<keyword evidence="3" id="KW-0223">Dioxygenase</keyword>
<dbReference type="PROSITE" id="PS51471">
    <property type="entry name" value="FE2OG_OXY"/>
    <property type="match status" value="1"/>
</dbReference>
<evidence type="ECO:0000256" key="4">
    <source>
        <dbReference type="ARBA" id="ARBA00023002"/>
    </source>
</evidence>
<dbReference type="GO" id="GO:0031418">
    <property type="term" value="F:L-ascorbic acid binding"/>
    <property type="evidence" value="ECO:0007669"/>
    <property type="project" value="InterPro"/>
</dbReference>
<organism evidence="8 9">
    <name type="scientific">Polysphondylium violaceum</name>
    <dbReference type="NCBI Taxonomy" id="133409"/>
    <lineage>
        <taxon>Eukaryota</taxon>
        <taxon>Amoebozoa</taxon>
        <taxon>Evosea</taxon>
        <taxon>Eumycetozoa</taxon>
        <taxon>Dictyostelia</taxon>
        <taxon>Dictyosteliales</taxon>
        <taxon>Dictyosteliaceae</taxon>
        <taxon>Polysphondylium</taxon>
    </lineage>
</organism>
<gene>
    <name evidence="8" type="ORF">CYY_010267</name>
</gene>
<dbReference type="Gene3D" id="2.60.120.620">
    <property type="entry name" value="q2cbj1_9rhob like domain"/>
    <property type="match status" value="1"/>
</dbReference>
<keyword evidence="5" id="KW-0408">Iron</keyword>
<comment type="cofactor">
    <cofactor evidence="1">
        <name>L-ascorbate</name>
        <dbReference type="ChEBI" id="CHEBI:38290"/>
    </cofactor>
</comment>
<dbReference type="Pfam" id="PF13640">
    <property type="entry name" value="2OG-FeII_Oxy_3"/>
    <property type="match status" value="1"/>
</dbReference>
<evidence type="ECO:0000259" key="6">
    <source>
        <dbReference type="PROSITE" id="PS50181"/>
    </source>
</evidence>
<dbReference type="PANTHER" id="PTHR10869:SF211">
    <property type="entry name" value="F-BOX DOMAIN-CONTAINING PROTEIN"/>
    <property type="match status" value="1"/>
</dbReference>
<dbReference type="AlphaFoldDB" id="A0A8J4PLM1"/>
<evidence type="ECO:0000313" key="9">
    <source>
        <dbReference type="Proteomes" id="UP000695562"/>
    </source>
</evidence>
<dbReference type="SMART" id="SM00268">
    <property type="entry name" value="ACTIN"/>
    <property type="match status" value="1"/>
</dbReference>
<evidence type="ECO:0000259" key="7">
    <source>
        <dbReference type="PROSITE" id="PS51471"/>
    </source>
</evidence>
<dbReference type="InterPro" id="IPR004000">
    <property type="entry name" value="Actin"/>
</dbReference>
<comment type="caution">
    <text evidence="8">The sequence shown here is derived from an EMBL/GenBank/DDBJ whole genome shotgun (WGS) entry which is preliminary data.</text>
</comment>
<proteinExistence type="predicted"/>
<dbReference type="Gene3D" id="3.30.420.40">
    <property type="match status" value="1"/>
</dbReference>
<dbReference type="InterPro" id="IPR001810">
    <property type="entry name" value="F-box_dom"/>
</dbReference>
<dbReference type="PANTHER" id="PTHR10869">
    <property type="entry name" value="PROLYL 4-HYDROXYLASE ALPHA SUBUNIT"/>
    <property type="match status" value="1"/>
</dbReference>
<dbReference type="GO" id="GO:0005783">
    <property type="term" value="C:endoplasmic reticulum"/>
    <property type="evidence" value="ECO:0007669"/>
    <property type="project" value="TreeGrafter"/>
</dbReference>
<dbReference type="InterPro" id="IPR045054">
    <property type="entry name" value="P4HA-like"/>
</dbReference>
<keyword evidence="9" id="KW-1185">Reference proteome</keyword>
<evidence type="ECO:0008006" key="10">
    <source>
        <dbReference type="Google" id="ProtNLM"/>
    </source>
</evidence>
<dbReference type="PROSITE" id="PS50181">
    <property type="entry name" value="FBOX"/>
    <property type="match status" value="1"/>
</dbReference>
<keyword evidence="4" id="KW-0560">Oxidoreductase</keyword>
<dbReference type="GO" id="GO:0004656">
    <property type="term" value="F:procollagen-proline 4-dioxygenase activity"/>
    <property type="evidence" value="ECO:0007669"/>
    <property type="project" value="TreeGrafter"/>
</dbReference>
<evidence type="ECO:0000256" key="2">
    <source>
        <dbReference type="ARBA" id="ARBA00022723"/>
    </source>
</evidence>
<evidence type="ECO:0000256" key="1">
    <source>
        <dbReference type="ARBA" id="ARBA00001961"/>
    </source>
</evidence>
<dbReference type="InterPro" id="IPR044862">
    <property type="entry name" value="Pro_4_hyd_alph_FE2OG_OXY"/>
</dbReference>
<dbReference type="InterPro" id="IPR005123">
    <property type="entry name" value="Oxoglu/Fe-dep_dioxygenase_dom"/>
</dbReference>
<reference evidence="8" key="1">
    <citation type="submission" date="2020-01" db="EMBL/GenBank/DDBJ databases">
        <title>Development of genomics and gene disruption for Polysphondylium violaceum indicates a role for the polyketide synthase stlB in stalk morphogenesis.</title>
        <authorList>
            <person name="Narita B."/>
            <person name="Kawabe Y."/>
            <person name="Kin K."/>
            <person name="Saito T."/>
            <person name="Gibbs R."/>
            <person name="Kuspa A."/>
            <person name="Muzny D."/>
            <person name="Queller D."/>
            <person name="Richards S."/>
            <person name="Strassman J."/>
            <person name="Sucgang R."/>
            <person name="Worley K."/>
            <person name="Schaap P."/>
        </authorList>
    </citation>
    <scope>NUCLEOTIDE SEQUENCE</scope>
    <source>
        <strain evidence="8">QSvi11</strain>
    </source>
</reference>
<dbReference type="InterPro" id="IPR043129">
    <property type="entry name" value="ATPase_NBD"/>
</dbReference>
<dbReference type="Gene3D" id="3.90.640.10">
    <property type="entry name" value="Actin, Chain A, domain 4"/>
    <property type="match status" value="1"/>
</dbReference>
<protein>
    <recommendedName>
        <fullName evidence="10">Fe2OG dioxygenase domain-containing protein</fullName>
    </recommendedName>
</protein>
<dbReference type="SUPFAM" id="SSF81383">
    <property type="entry name" value="F-box domain"/>
    <property type="match status" value="1"/>
</dbReference>
<evidence type="ECO:0000256" key="5">
    <source>
        <dbReference type="ARBA" id="ARBA00023004"/>
    </source>
</evidence>
<dbReference type="EMBL" id="AJWJ01001006">
    <property type="protein sequence ID" value="KAF2068406.1"/>
    <property type="molecule type" value="Genomic_DNA"/>
</dbReference>
<dbReference type="GO" id="GO:0005506">
    <property type="term" value="F:iron ion binding"/>
    <property type="evidence" value="ECO:0007669"/>
    <property type="project" value="InterPro"/>
</dbReference>